<evidence type="ECO:0000256" key="1">
    <source>
        <dbReference type="ARBA" id="ARBA00006484"/>
    </source>
</evidence>
<keyword evidence="2 4" id="KW-0560">Oxidoreductase</keyword>
<evidence type="ECO:0000313" key="5">
    <source>
        <dbReference type="Proteomes" id="UP000565576"/>
    </source>
</evidence>
<dbReference type="AlphaFoldDB" id="A0A7X0IUI8"/>
<protein>
    <submittedName>
        <fullName evidence="4">3-oxoacyl-[acyl-carrier protein] reductase</fullName>
        <ecNumber evidence="4">1.1.1.100</ecNumber>
    </submittedName>
</protein>
<dbReference type="SUPFAM" id="SSF51735">
    <property type="entry name" value="NAD(P)-binding Rossmann-fold domains"/>
    <property type="match status" value="1"/>
</dbReference>
<dbReference type="SMART" id="SM00822">
    <property type="entry name" value="PKS_KR"/>
    <property type="match status" value="1"/>
</dbReference>
<reference evidence="4 5" key="1">
    <citation type="submission" date="2020-08" db="EMBL/GenBank/DDBJ databases">
        <title>Genomic Encyclopedia of Type Strains, Phase IV (KMG-V): Genome sequencing to study the core and pangenomes of soil and plant-associated prokaryotes.</title>
        <authorList>
            <person name="Whitman W."/>
        </authorList>
    </citation>
    <scope>NUCLEOTIDE SEQUENCE [LARGE SCALE GENOMIC DNA]</scope>
    <source>
        <strain evidence="4 5">SEMIA 4060</strain>
    </source>
</reference>
<dbReference type="GO" id="GO:0004316">
    <property type="term" value="F:3-oxoacyl-[acyl-carrier-protein] reductase (NADPH) activity"/>
    <property type="evidence" value="ECO:0007669"/>
    <property type="project" value="UniProtKB-EC"/>
</dbReference>
<name>A0A7X0IUI8_9HYPH</name>
<dbReference type="InterPro" id="IPR057326">
    <property type="entry name" value="KR_dom"/>
</dbReference>
<dbReference type="PANTHER" id="PTHR43639">
    <property type="entry name" value="OXIDOREDUCTASE, SHORT-CHAIN DEHYDROGENASE/REDUCTASE FAMILY (AFU_ORTHOLOGUE AFUA_5G02870)"/>
    <property type="match status" value="1"/>
</dbReference>
<dbReference type="FunFam" id="3.40.50.720:FF:000084">
    <property type="entry name" value="Short-chain dehydrogenase reductase"/>
    <property type="match status" value="1"/>
</dbReference>
<dbReference type="InterPro" id="IPR020904">
    <property type="entry name" value="Sc_DH/Rdtase_CS"/>
</dbReference>
<evidence type="ECO:0000259" key="3">
    <source>
        <dbReference type="SMART" id="SM00822"/>
    </source>
</evidence>
<accession>A0A7X0IUI8</accession>
<dbReference type="Gene3D" id="3.40.50.720">
    <property type="entry name" value="NAD(P)-binding Rossmann-like Domain"/>
    <property type="match status" value="1"/>
</dbReference>
<evidence type="ECO:0000256" key="2">
    <source>
        <dbReference type="ARBA" id="ARBA00023002"/>
    </source>
</evidence>
<dbReference type="PRINTS" id="PR00080">
    <property type="entry name" value="SDRFAMILY"/>
</dbReference>
<gene>
    <name evidence="4" type="ORF">GGD46_004394</name>
</gene>
<dbReference type="PROSITE" id="PS00061">
    <property type="entry name" value="ADH_SHORT"/>
    <property type="match status" value="1"/>
</dbReference>
<dbReference type="PANTHER" id="PTHR43639:SF1">
    <property type="entry name" value="SHORT-CHAIN DEHYDROGENASE_REDUCTASE FAMILY PROTEIN"/>
    <property type="match status" value="1"/>
</dbReference>
<evidence type="ECO:0000313" key="4">
    <source>
        <dbReference type="EMBL" id="MBB6487094.1"/>
    </source>
</evidence>
<dbReference type="NCBIfam" id="NF005559">
    <property type="entry name" value="PRK07231.1"/>
    <property type="match status" value="1"/>
</dbReference>
<proteinExistence type="inferred from homology"/>
<dbReference type="EC" id="1.1.1.100" evidence="4"/>
<dbReference type="RefSeq" id="WP_184707618.1">
    <property type="nucleotide sequence ID" value="NZ_JACHBG010000011.1"/>
</dbReference>
<dbReference type="InterPro" id="IPR002347">
    <property type="entry name" value="SDR_fam"/>
</dbReference>
<comment type="similarity">
    <text evidence="1">Belongs to the short-chain dehydrogenases/reductases (SDR) family.</text>
</comment>
<dbReference type="Proteomes" id="UP000565576">
    <property type="component" value="Unassembled WGS sequence"/>
</dbReference>
<dbReference type="Pfam" id="PF13561">
    <property type="entry name" value="adh_short_C2"/>
    <property type="match status" value="1"/>
</dbReference>
<organism evidence="4 5">
    <name type="scientific">Rhizobium lusitanum</name>
    <dbReference type="NCBI Taxonomy" id="293958"/>
    <lineage>
        <taxon>Bacteria</taxon>
        <taxon>Pseudomonadati</taxon>
        <taxon>Pseudomonadota</taxon>
        <taxon>Alphaproteobacteria</taxon>
        <taxon>Hyphomicrobiales</taxon>
        <taxon>Rhizobiaceae</taxon>
        <taxon>Rhizobium/Agrobacterium group</taxon>
        <taxon>Rhizobium</taxon>
    </lineage>
</organism>
<dbReference type="PRINTS" id="PR00081">
    <property type="entry name" value="GDHRDH"/>
</dbReference>
<dbReference type="CDD" id="cd05233">
    <property type="entry name" value="SDR_c"/>
    <property type="match status" value="1"/>
</dbReference>
<feature type="domain" description="Ketoreductase" evidence="3">
    <location>
        <begin position="7"/>
        <end position="186"/>
    </location>
</feature>
<dbReference type="InterPro" id="IPR036291">
    <property type="entry name" value="NAD(P)-bd_dom_sf"/>
</dbReference>
<dbReference type="EMBL" id="JACHBG010000011">
    <property type="protein sequence ID" value="MBB6487094.1"/>
    <property type="molecule type" value="Genomic_DNA"/>
</dbReference>
<comment type="caution">
    <text evidence="4">The sequence shown here is derived from an EMBL/GenBank/DDBJ whole genome shotgun (WGS) entry which is preliminary data.</text>
</comment>
<sequence>MSTLDGKVALVTGGSRGIGESVVRRFASLGAKVAFTYRAEERKADAICRDLRATGAMVEAFAVDVTDAAAVAELMRNVTTTFGHIDILINNAGTFGVRAIGDIDYAFYAEQFSVNVWGTLQVTQAALALFPESGGRIVNLSSQRAFSPKDRTGVYAASKAAVSTLTQALAIELGPRGITVNAVAPAVTRTDMTAAIPEEKRELLAASTPLRRLGEPDDIAAAIAFLASDEGRWITGRTLLADGGITGA</sequence>